<sequence length="465" mass="51686">MKITSTLVRGVNNCESKPQAKVGSELTPLKVAVLPYIYSSYIQIFNPEHGTLYSFLRISKASIMESDKRKNPHPAIAPSAGIRTTPARLDRNKMLEQGETSVFGAEKYFSMKLDDDDDEEYSNKPVPNRGDPHRMMTPRRWPGTPSASSEASWNSQSVLLRSSMRNRSENRLKKVDGRSFFSNLSCTGSCSDGKSVHVNQNVEYHGRVVENRKDEIQINHRPNNLDRRKRYQAKLHNQSFDRMSVGSNREAYYYKPPVRNPGLQNVTVKAQLDDDPRKSLEVFGSTAIKKGDIAKNLERKLSMLSWDAIPNAPTISSISRSTRLGDDIGSDASSDLFEIDNISGSGQALFTRQVSDGMSSCMTPYAPSETSIEWSVVTASAAADCSFISDRDGKKSSENIRVPAGRVTKEAQRSRSGGILGCKSHKAVMVAENAYRSDEKAKPTKLHQFPKPVTAMPSMKDLDFS</sequence>
<feature type="region of interest" description="Disordered" evidence="1">
    <location>
        <begin position="114"/>
        <end position="155"/>
    </location>
</feature>
<proteinExistence type="predicted"/>
<dbReference type="AlphaFoldDB" id="A0A8J5YSJ6"/>
<gene>
    <name evidence="2" type="ORF">CXB51_018484</name>
</gene>
<evidence type="ECO:0008006" key="4">
    <source>
        <dbReference type="Google" id="ProtNLM"/>
    </source>
</evidence>
<dbReference type="OrthoDB" id="760005at2759"/>
<reference evidence="2 3" key="1">
    <citation type="journal article" date="2021" name="bioRxiv">
        <title>The Gossypium anomalum genome as a resource for cotton improvement and evolutionary analysis of hybrid incompatibility.</title>
        <authorList>
            <person name="Grover C.E."/>
            <person name="Yuan D."/>
            <person name="Arick M.A."/>
            <person name="Miller E.R."/>
            <person name="Hu G."/>
            <person name="Peterson D.G."/>
            <person name="Wendel J.F."/>
            <person name="Udall J.A."/>
        </authorList>
    </citation>
    <scope>NUCLEOTIDE SEQUENCE [LARGE SCALE GENOMIC DNA]</scope>
    <source>
        <strain evidence="2">JFW-Udall</strain>
        <tissue evidence="2">Leaf</tissue>
    </source>
</reference>
<evidence type="ECO:0000313" key="3">
    <source>
        <dbReference type="Proteomes" id="UP000701853"/>
    </source>
</evidence>
<dbReference type="EMBL" id="JAHUZN010000007">
    <property type="protein sequence ID" value="KAG8488132.1"/>
    <property type="molecule type" value="Genomic_DNA"/>
</dbReference>
<evidence type="ECO:0000313" key="2">
    <source>
        <dbReference type="EMBL" id="KAG8488132.1"/>
    </source>
</evidence>
<dbReference type="InterPro" id="IPR039615">
    <property type="entry name" value="PKS"/>
</dbReference>
<keyword evidence="3" id="KW-1185">Reference proteome</keyword>
<accession>A0A8J5YSJ6</accession>
<comment type="caution">
    <text evidence="2">The sequence shown here is derived from an EMBL/GenBank/DDBJ whole genome shotgun (WGS) entry which is preliminary data.</text>
</comment>
<organism evidence="2 3">
    <name type="scientific">Gossypium anomalum</name>
    <dbReference type="NCBI Taxonomy" id="47600"/>
    <lineage>
        <taxon>Eukaryota</taxon>
        <taxon>Viridiplantae</taxon>
        <taxon>Streptophyta</taxon>
        <taxon>Embryophyta</taxon>
        <taxon>Tracheophyta</taxon>
        <taxon>Spermatophyta</taxon>
        <taxon>Magnoliopsida</taxon>
        <taxon>eudicotyledons</taxon>
        <taxon>Gunneridae</taxon>
        <taxon>Pentapetalae</taxon>
        <taxon>rosids</taxon>
        <taxon>malvids</taxon>
        <taxon>Malvales</taxon>
        <taxon>Malvaceae</taxon>
        <taxon>Malvoideae</taxon>
        <taxon>Gossypium</taxon>
    </lineage>
</organism>
<protein>
    <recommendedName>
        <fullName evidence="4">Protein PHYTOCHROME KINASE SUBSTRATE 1-like</fullName>
    </recommendedName>
</protein>
<feature type="region of interest" description="Disordered" evidence="1">
    <location>
        <begin position="434"/>
        <end position="465"/>
    </location>
</feature>
<evidence type="ECO:0000256" key="1">
    <source>
        <dbReference type="SAM" id="MobiDB-lite"/>
    </source>
</evidence>
<dbReference type="GO" id="GO:0009638">
    <property type="term" value="P:phototropism"/>
    <property type="evidence" value="ECO:0007669"/>
    <property type="project" value="InterPro"/>
</dbReference>
<name>A0A8J5YSJ6_9ROSI</name>
<dbReference type="PANTHER" id="PTHR33781">
    <property type="entry name" value="PROTEIN PHYTOCHROME KINASE SUBSTRATE 1-RELATED"/>
    <property type="match status" value="1"/>
</dbReference>
<feature type="compositionally biased region" description="Low complexity" evidence="1">
    <location>
        <begin position="146"/>
        <end position="155"/>
    </location>
</feature>
<dbReference type="Proteomes" id="UP000701853">
    <property type="component" value="Chromosome 7"/>
</dbReference>
<dbReference type="PANTHER" id="PTHR33781:SF3">
    <property type="entry name" value="PROTEIN PHYTOCHROME KINASE SUBSTRATE 3"/>
    <property type="match status" value="1"/>
</dbReference>